<evidence type="ECO:0000256" key="1">
    <source>
        <dbReference type="SAM" id="MobiDB-lite"/>
    </source>
</evidence>
<sequence>MPAADQMQYSLTDLDTIFTDSQEAFIQSAEQPQPLQPSPTEMLPEPSAITAEDFWKDVAMETGLDGDLDLRDIFDEEMAASAVTFESNDFFADTLGFGDPQPEAEREAE</sequence>
<evidence type="ECO:0000313" key="2">
    <source>
        <dbReference type="EMBL" id="JAA90737.1"/>
    </source>
</evidence>
<protein>
    <submittedName>
        <fullName evidence="2">Uncharacterized protein</fullName>
    </submittedName>
</protein>
<proteinExistence type="predicted"/>
<reference evidence="2" key="1">
    <citation type="journal article" date="2013" name="BMC Genomics">
        <title>Unscrambling butterfly oogenesis.</title>
        <authorList>
            <person name="Carter J.M."/>
            <person name="Baker S.C."/>
            <person name="Pink R."/>
            <person name="Carter D.R."/>
            <person name="Collins A."/>
            <person name="Tomlin J."/>
            <person name="Gibbs M."/>
            <person name="Breuker C.J."/>
        </authorList>
    </citation>
    <scope>NUCLEOTIDE SEQUENCE</scope>
    <source>
        <tissue evidence="2">Ovary</tissue>
    </source>
</reference>
<reference evidence="2" key="2">
    <citation type="submission" date="2013-05" db="EMBL/GenBank/DDBJ databases">
        <authorList>
            <person name="Carter J.-M."/>
            <person name="Baker S.C."/>
            <person name="Pink R."/>
            <person name="Carter D.R.F."/>
            <person name="Collins A."/>
            <person name="Tomlin J."/>
            <person name="Gibbs M."/>
            <person name="Breuker C.J."/>
        </authorList>
    </citation>
    <scope>NUCLEOTIDE SEQUENCE</scope>
    <source>
        <tissue evidence="2">Ovary</tissue>
    </source>
</reference>
<feature type="region of interest" description="Disordered" evidence="1">
    <location>
        <begin position="25"/>
        <end position="44"/>
    </location>
</feature>
<dbReference type="EMBL" id="GAIX01001823">
    <property type="protein sequence ID" value="JAA90737.1"/>
    <property type="molecule type" value="Transcribed_RNA"/>
</dbReference>
<dbReference type="AlphaFoldDB" id="S4PZB6"/>
<organism evidence="2">
    <name type="scientific">Pararge aegeria</name>
    <name type="common">speckled wood butterfly</name>
    <dbReference type="NCBI Taxonomy" id="116150"/>
    <lineage>
        <taxon>Eukaryota</taxon>
        <taxon>Metazoa</taxon>
        <taxon>Ecdysozoa</taxon>
        <taxon>Arthropoda</taxon>
        <taxon>Hexapoda</taxon>
        <taxon>Insecta</taxon>
        <taxon>Pterygota</taxon>
        <taxon>Neoptera</taxon>
        <taxon>Endopterygota</taxon>
        <taxon>Lepidoptera</taxon>
        <taxon>Glossata</taxon>
        <taxon>Ditrysia</taxon>
        <taxon>Papilionoidea</taxon>
        <taxon>Nymphalidae</taxon>
        <taxon>Satyrinae</taxon>
        <taxon>Satyrini</taxon>
        <taxon>Parargina</taxon>
        <taxon>Pararge</taxon>
    </lineage>
</organism>
<accession>S4PZB6</accession>
<name>S4PZB6_9NEOP</name>